<dbReference type="SUPFAM" id="SSF52091">
    <property type="entry name" value="SpoIIaa-like"/>
    <property type="match status" value="1"/>
</dbReference>
<dbReference type="EMBL" id="WVIE01000025">
    <property type="protein sequence ID" value="NDJ19117.1"/>
    <property type="molecule type" value="Genomic_DNA"/>
</dbReference>
<evidence type="ECO:0000313" key="3">
    <source>
        <dbReference type="Proteomes" id="UP000646053"/>
    </source>
</evidence>
<sequence>MLNGDLILDETADKATPNTVVLQPSGNLAEPTDTPFQTSLGQAIAQADAVVVDLLWIDTIDQSGLSILLSGMTQANKLGKSLSFLSMNQHTRSTLDSIWEKLQEVNASVQTDVFAPEFEQFLDNHQAQGVSKN</sequence>
<feature type="domain" description="STAS" evidence="1">
    <location>
        <begin position="9"/>
        <end position="96"/>
    </location>
</feature>
<organism evidence="2 3">
    <name type="scientific">Myxacorys almedinensis A</name>
    <dbReference type="NCBI Taxonomy" id="2690445"/>
    <lineage>
        <taxon>Bacteria</taxon>
        <taxon>Bacillati</taxon>
        <taxon>Cyanobacteriota</taxon>
        <taxon>Cyanophyceae</taxon>
        <taxon>Leptolyngbyales</taxon>
        <taxon>Leptolyngbyaceae</taxon>
        <taxon>Myxacorys</taxon>
        <taxon>Myxacorys almedinensis</taxon>
    </lineage>
</organism>
<dbReference type="Proteomes" id="UP000646053">
    <property type="component" value="Unassembled WGS sequence"/>
</dbReference>
<proteinExistence type="predicted"/>
<accession>A0A8J7Z349</accession>
<reference evidence="2" key="1">
    <citation type="submission" date="2019-12" db="EMBL/GenBank/DDBJ databases">
        <title>High-Quality draft genome sequences of three cyanobacteria isolated from the limestone walls of the Old Cathedral of Coimbra.</title>
        <authorList>
            <person name="Tiago I."/>
            <person name="Soares F."/>
            <person name="Portugal A."/>
        </authorList>
    </citation>
    <scope>NUCLEOTIDE SEQUENCE</scope>
    <source>
        <strain evidence="2">A</strain>
    </source>
</reference>
<name>A0A8J7Z349_9CYAN</name>
<protein>
    <recommendedName>
        <fullName evidence="1">STAS domain-containing protein</fullName>
    </recommendedName>
</protein>
<dbReference type="RefSeq" id="WP_162424646.1">
    <property type="nucleotide sequence ID" value="NZ_WVIE01000025.1"/>
</dbReference>
<dbReference type="InterPro" id="IPR036513">
    <property type="entry name" value="STAS_dom_sf"/>
</dbReference>
<comment type="caution">
    <text evidence="2">The sequence shown here is derived from an EMBL/GenBank/DDBJ whole genome shotgun (WGS) entry which is preliminary data.</text>
</comment>
<dbReference type="PROSITE" id="PS50801">
    <property type="entry name" value="STAS"/>
    <property type="match status" value="1"/>
</dbReference>
<keyword evidence="3" id="KW-1185">Reference proteome</keyword>
<dbReference type="AlphaFoldDB" id="A0A8J7Z349"/>
<dbReference type="Gene3D" id="3.30.750.24">
    <property type="entry name" value="STAS domain"/>
    <property type="match status" value="1"/>
</dbReference>
<gene>
    <name evidence="2" type="ORF">GS601_17795</name>
</gene>
<dbReference type="InterPro" id="IPR002645">
    <property type="entry name" value="STAS_dom"/>
</dbReference>
<dbReference type="Pfam" id="PF01740">
    <property type="entry name" value="STAS"/>
    <property type="match status" value="1"/>
</dbReference>
<evidence type="ECO:0000313" key="2">
    <source>
        <dbReference type="EMBL" id="NDJ19117.1"/>
    </source>
</evidence>
<evidence type="ECO:0000259" key="1">
    <source>
        <dbReference type="PROSITE" id="PS50801"/>
    </source>
</evidence>